<feature type="region of interest" description="Disordered" evidence="1">
    <location>
        <begin position="1"/>
        <end position="57"/>
    </location>
</feature>
<reference evidence="2" key="1">
    <citation type="submission" date="2021-04" db="EMBL/GenBank/DDBJ databases">
        <authorList>
            <consortium name="Molecular Ecology Group"/>
        </authorList>
    </citation>
    <scope>NUCLEOTIDE SEQUENCE</scope>
</reference>
<sequence length="148" mass="16729">MTEDENVWERDMEDNRDMFKEEDASPSSTTSTMTASEDVISSSSSRRMLCDERSASQSPLLKEKVTVDSPPDDVKAFFGHPLTRATNALNGDEVDTNADAEALLHEYKYLHSIQRDEIKVSGRLNGFLDIVRSVLSHLLLFHLYVSQF</sequence>
<dbReference type="EMBL" id="CAJHNH020000569">
    <property type="protein sequence ID" value="CAG5118551.1"/>
    <property type="molecule type" value="Genomic_DNA"/>
</dbReference>
<feature type="compositionally biased region" description="Low complexity" evidence="1">
    <location>
        <begin position="25"/>
        <end position="47"/>
    </location>
</feature>
<comment type="caution">
    <text evidence="2">The sequence shown here is derived from an EMBL/GenBank/DDBJ whole genome shotgun (WGS) entry which is preliminary data.</text>
</comment>
<proteinExistence type="predicted"/>
<evidence type="ECO:0000256" key="1">
    <source>
        <dbReference type="SAM" id="MobiDB-lite"/>
    </source>
</evidence>
<dbReference type="OrthoDB" id="6158631at2759"/>
<evidence type="ECO:0000313" key="3">
    <source>
        <dbReference type="Proteomes" id="UP000678393"/>
    </source>
</evidence>
<feature type="compositionally biased region" description="Basic and acidic residues" evidence="1">
    <location>
        <begin position="7"/>
        <end position="23"/>
    </location>
</feature>
<name>A0A8S3YTL3_9EUPU</name>
<keyword evidence="3" id="KW-1185">Reference proteome</keyword>
<dbReference type="AlphaFoldDB" id="A0A8S3YTL3"/>
<accession>A0A8S3YTL3</accession>
<gene>
    <name evidence="2" type="ORF">CUNI_LOCUS4109</name>
</gene>
<protein>
    <submittedName>
        <fullName evidence="2">Uncharacterized protein</fullName>
    </submittedName>
</protein>
<evidence type="ECO:0000313" key="2">
    <source>
        <dbReference type="EMBL" id="CAG5118551.1"/>
    </source>
</evidence>
<dbReference type="Proteomes" id="UP000678393">
    <property type="component" value="Unassembled WGS sequence"/>
</dbReference>
<organism evidence="2 3">
    <name type="scientific">Candidula unifasciata</name>
    <dbReference type="NCBI Taxonomy" id="100452"/>
    <lineage>
        <taxon>Eukaryota</taxon>
        <taxon>Metazoa</taxon>
        <taxon>Spiralia</taxon>
        <taxon>Lophotrochozoa</taxon>
        <taxon>Mollusca</taxon>
        <taxon>Gastropoda</taxon>
        <taxon>Heterobranchia</taxon>
        <taxon>Euthyneura</taxon>
        <taxon>Panpulmonata</taxon>
        <taxon>Eupulmonata</taxon>
        <taxon>Stylommatophora</taxon>
        <taxon>Helicina</taxon>
        <taxon>Helicoidea</taxon>
        <taxon>Geomitridae</taxon>
        <taxon>Candidula</taxon>
    </lineage>
</organism>